<organism evidence="4 5">
    <name type="scientific">Streptoalloteichus hindustanus</name>
    <dbReference type="NCBI Taxonomy" id="2017"/>
    <lineage>
        <taxon>Bacteria</taxon>
        <taxon>Bacillati</taxon>
        <taxon>Actinomycetota</taxon>
        <taxon>Actinomycetes</taxon>
        <taxon>Pseudonocardiales</taxon>
        <taxon>Pseudonocardiaceae</taxon>
        <taxon>Streptoalloteichus</taxon>
    </lineage>
</organism>
<sequence>MTGAPSSTRKGNRYLHGLDLLRVLAAFCVLYIHLTGWLLHAHHPWPVGDAVNALVVRPLRLEPDLANLGITTFLIVSGIVTTHVALRERPLQFLGRRAARLVPALAVTVLAAWPLATAGLLMTSEDYDLADVVANMFLVNYFLPDTPVVLDVTWSLTVQFSFYFFVAATIPLLRRWPWLPPAIGATTVSVLLSLINTQDTPAEHQLRVIITFLPVMFLGQLVSLVRSGQLAPAAGIGLGAVHFLLFVRATLTNETIPGGSANPRIVALVMLVVLLVGPSRGRIVTRPWVRTLSSRTYSVYLAHKVAAYPLLALLSPSIGWVAALLVALVGVGVATELLYRCVEMPINKWYRKWLEPRTNPRRRRPGENQGRARATEAVPRSR</sequence>
<dbReference type="OrthoDB" id="3674414at2"/>
<dbReference type="Proteomes" id="UP000184501">
    <property type="component" value="Unassembled WGS sequence"/>
</dbReference>
<dbReference type="InterPro" id="IPR002656">
    <property type="entry name" value="Acyl_transf_3_dom"/>
</dbReference>
<feature type="region of interest" description="Disordered" evidence="1">
    <location>
        <begin position="358"/>
        <end position="382"/>
    </location>
</feature>
<dbReference type="GO" id="GO:0016747">
    <property type="term" value="F:acyltransferase activity, transferring groups other than amino-acyl groups"/>
    <property type="evidence" value="ECO:0007669"/>
    <property type="project" value="InterPro"/>
</dbReference>
<feature type="transmembrane region" description="Helical" evidence="2">
    <location>
        <begin position="65"/>
        <end position="86"/>
    </location>
</feature>
<feature type="transmembrane region" description="Helical" evidence="2">
    <location>
        <begin position="98"/>
        <end position="116"/>
    </location>
</feature>
<gene>
    <name evidence="4" type="ORF">SAMN05444320_101695</name>
</gene>
<feature type="transmembrane region" description="Helical" evidence="2">
    <location>
        <begin position="230"/>
        <end position="249"/>
    </location>
</feature>
<feature type="transmembrane region" description="Helical" evidence="2">
    <location>
        <begin position="208"/>
        <end position="225"/>
    </location>
</feature>
<feature type="transmembrane region" description="Helical" evidence="2">
    <location>
        <begin position="178"/>
        <end position="196"/>
    </location>
</feature>
<feature type="transmembrane region" description="Helical" evidence="2">
    <location>
        <begin position="297"/>
        <end position="314"/>
    </location>
</feature>
<evidence type="ECO:0000256" key="1">
    <source>
        <dbReference type="SAM" id="MobiDB-lite"/>
    </source>
</evidence>
<evidence type="ECO:0000313" key="4">
    <source>
        <dbReference type="EMBL" id="SHE65732.1"/>
    </source>
</evidence>
<proteinExistence type="predicted"/>
<evidence type="ECO:0000256" key="2">
    <source>
        <dbReference type="SAM" id="Phobius"/>
    </source>
</evidence>
<evidence type="ECO:0000259" key="3">
    <source>
        <dbReference type="Pfam" id="PF01757"/>
    </source>
</evidence>
<dbReference type="RefSeq" id="WP_073479807.1">
    <property type="nucleotide sequence ID" value="NZ_FQVN01000001.1"/>
</dbReference>
<protein>
    <submittedName>
        <fullName evidence="4">Peptidoglycan/LPS O-acetylase OafA/YrhL, contains acyltransferase and SGNH-hydrolase domains</fullName>
    </submittedName>
</protein>
<keyword evidence="4" id="KW-0012">Acyltransferase</keyword>
<feature type="transmembrane region" description="Helical" evidence="2">
    <location>
        <begin position="320"/>
        <end position="342"/>
    </location>
</feature>
<evidence type="ECO:0000313" key="5">
    <source>
        <dbReference type="Proteomes" id="UP000184501"/>
    </source>
</evidence>
<keyword evidence="4" id="KW-0378">Hydrolase</keyword>
<keyword evidence="4" id="KW-0808">Transferase</keyword>
<dbReference type="GO" id="GO:0000271">
    <property type="term" value="P:polysaccharide biosynthetic process"/>
    <property type="evidence" value="ECO:0007669"/>
    <property type="project" value="TreeGrafter"/>
</dbReference>
<dbReference type="AlphaFoldDB" id="A0A1M4V9X4"/>
<dbReference type="PANTHER" id="PTHR23028">
    <property type="entry name" value="ACETYLTRANSFERASE"/>
    <property type="match status" value="1"/>
</dbReference>
<feature type="domain" description="Acyltransferase 3" evidence="3">
    <location>
        <begin position="16"/>
        <end position="333"/>
    </location>
</feature>
<dbReference type="STRING" id="2017.SAMN05444320_101695"/>
<dbReference type="GO" id="GO:0016020">
    <property type="term" value="C:membrane"/>
    <property type="evidence" value="ECO:0007669"/>
    <property type="project" value="TreeGrafter"/>
</dbReference>
<name>A0A1M4V9X4_STRHI</name>
<reference evidence="4 5" key="1">
    <citation type="submission" date="2016-11" db="EMBL/GenBank/DDBJ databases">
        <authorList>
            <person name="Jaros S."/>
            <person name="Januszkiewicz K."/>
            <person name="Wedrychowicz H."/>
        </authorList>
    </citation>
    <scope>NUCLEOTIDE SEQUENCE [LARGE SCALE GENOMIC DNA]</scope>
    <source>
        <strain evidence="4 5">DSM 44523</strain>
    </source>
</reference>
<dbReference type="EMBL" id="FQVN01000001">
    <property type="protein sequence ID" value="SHE65732.1"/>
    <property type="molecule type" value="Genomic_DNA"/>
</dbReference>
<dbReference type="GO" id="GO:0016787">
    <property type="term" value="F:hydrolase activity"/>
    <property type="evidence" value="ECO:0007669"/>
    <property type="project" value="UniProtKB-KW"/>
</dbReference>
<keyword evidence="2" id="KW-1133">Transmembrane helix</keyword>
<feature type="transmembrane region" description="Helical" evidence="2">
    <location>
        <begin position="261"/>
        <end position="277"/>
    </location>
</feature>
<accession>A0A1M4V9X4</accession>
<keyword evidence="5" id="KW-1185">Reference proteome</keyword>
<keyword evidence="2" id="KW-0472">Membrane</keyword>
<dbReference type="PANTHER" id="PTHR23028:SF53">
    <property type="entry name" value="ACYL_TRANSF_3 DOMAIN-CONTAINING PROTEIN"/>
    <property type="match status" value="1"/>
</dbReference>
<feature type="transmembrane region" description="Helical" evidence="2">
    <location>
        <begin position="20"/>
        <end position="39"/>
    </location>
</feature>
<dbReference type="InterPro" id="IPR050879">
    <property type="entry name" value="Acyltransferase_3"/>
</dbReference>
<feature type="transmembrane region" description="Helical" evidence="2">
    <location>
        <begin position="152"/>
        <end position="173"/>
    </location>
</feature>
<dbReference type="Pfam" id="PF01757">
    <property type="entry name" value="Acyl_transf_3"/>
    <property type="match status" value="1"/>
</dbReference>
<keyword evidence="2" id="KW-0812">Transmembrane</keyword>